<evidence type="ECO:0000313" key="1">
    <source>
        <dbReference type="EMBL" id="KAF0755886.1"/>
    </source>
</evidence>
<accession>A0A6G0YHR5</accession>
<organism evidence="1 2">
    <name type="scientific">Aphis craccivora</name>
    <name type="common">Cowpea aphid</name>
    <dbReference type="NCBI Taxonomy" id="307492"/>
    <lineage>
        <taxon>Eukaryota</taxon>
        <taxon>Metazoa</taxon>
        <taxon>Ecdysozoa</taxon>
        <taxon>Arthropoda</taxon>
        <taxon>Hexapoda</taxon>
        <taxon>Insecta</taxon>
        <taxon>Pterygota</taxon>
        <taxon>Neoptera</taxon>
        <taxon>Paraneoptera</taxon>
        <taxon>Hemiptera</taxon>
        <taxon>Sternorrhyncha</taxon>
        <taxon>Aphidomorpha</taxon>
        <taxon>Aphidoidea</taxon>
        <taxon>Aphididae</taxon>
        <taxon>Aphidini</taxon>
        <taxon>Aphis</taxon>
        <taxon>Aphis</taxon>
    </lineage>
</organism>
<proteinExistence type="predicted"/>
<dbReference type="EMBL" id="VUJU01003993">
    <property type="protein sequence ID" value="KAF0755886.1"/>
    <property type="molecule type" value="Genomic_DNA"/>
</dbReference>
<evidence type="ECO:0000313" key="2">
    <source>
        <dbReference type="Proteomes" id="UP000478052"/>
    </source>
</evidence>
<gene>
    <name evidence="1" type="ORF">FWK35_00012016</name>
</gene>
<comment type="caution">
    <text evidence="1">The sequence shown here is derived from an EMBL/GenBank/DDBJ whole genome shotgun (WGS) entry which is preliminary data.</text>
</comment>
<keyword evidence="2" id="KW-1185">Reference proteome</keyword>
<reference evidence="1 2" key="1">
    <citation type="submission" date="2019-08" db="EMBL/GenBank/DDBJ databases">
        <title>Whole genome of Aphis craccivora.</title>
        <authorList>
            <person name="Voronova N.V."/>
            <person name="Shulinski R.S."/>
            <person name="Bandarenka Y.V."/>
            <person name="Zhorov D.G."/>
            <person name="Warner D."/>
        </authorList>
    </citation>
    <scope>NUCLEOTIDE SEQUENCE [LARGE SCALE GENOMIC DNA]</scope>
    <source>
        <strain evidence="1">180601</strain>
        <tissue evidence="1">Whole Body</tissue>
    </source>
</reference>
<dbReference type="Proteomes" id="UP000478052">
    <property type="component" value="Unassembled WGS sequence"/>
</dbReference>
<sequence length="112" mass="12853">MNLNFEKLANKKMELSGGEPSNHVPQIVTSNLNHNHEKIANINRKAIGQITTQPLKLIQNEVQSSAVDLMLNDVNFIRRSVYRSRRKTLPLPKNLGTRSACRIRMYLRKNIC</sequence>
<name>A0A6G0YHR5_APHCR</name>
<protein>
    <submittedName>
        <fullName evidence="1">FLYWCH-type domain-containing protein</fullName>
    </submittedName>
</protein>
<dbReference type="AlphaFoldDB" id="A0A6G0YHR5"/>